<evidence type="ECO:0000313" key="2">
    <source>
        <dbReference type="Proteomes" id="UP000599109"/>
    </source>
</evidence>
<reference evidence="1 2" key="1">
    <citation type="journal article" date="2017" name="Int. J. Syst. Evol. Microbiol.">
        <title>Ramlibacter monticola sp. nov., isolated from forest soil.</title>
        <authorList>
            <person name="Chaudhary D.K."/>
            <person name="Kim J."/>
        </authorList>
    </citation>
    <scope>NUCLEOTIDE SEQUENCE [LARGE SCALE GENOMIC DNA]</scope>
    <source>
        <strain evidence="1 2">KACC 19175</strain>
    </source>
</reference>
<dbReference type="RefSeq" id="WP_201672979.1">
    <property type="nucleotide sequence ID" value="NZ_JAEQNE010000001.1"/>
</dbReference>
<proteinExistence type="predicted"/>
<dbReference type="AlphaFoldDB" id="A0A937CQJ7"/>
<evidence type="ECO:0000313" key="1">
    <source>
        <dbReference type="EMBL" id="MBL0390375.1"/>
    </source>
</evidence>
<protein>
    <submittedName>
        <fullName evidence="1">Uncharacterized protein</fullName>
    </submittedName>
</protein>
<organism evidence="1 2">
    <name type="scientific">Ramlibacter monticola</name>
    <dbReference type="NCBI Taxonomy" id="1926872"/>
    <lineage>
        <taxon>Bacteria</taxon>
        <taxon>Pseudomonadati</taxon>
        <taxon>Pseudomonadota</taxon>
        <taxon>Betaproteobacteria</taxon>
        <taxon>Burkholderiales</taxon>
        <taxon>Comamonadaceae</taxon>
        <taxon>Ramlibacter</taxon>
    </lineage>
</organism>
<name>A0A937CQJ7_9BURK</name>
<comment type="caution">
    <text evidence="1">The sequence shown here is derived from an EMBL/GenBank/DDBJ whole genome shotgun (WGS) entry which is preliminary data.</text>
</comment>
<sequence length="65" mass="7020">MKDADVKTTLRPGGLRYASKVGGTDFPGAFGATMSCFLCSKHVSRSSLVSFLVAGRRQYRCRNGC</sequence>
<dbReference type="Proteomes" id="UP000599109">
    <property type="component" value="Unassembled WGS sequence"/>
</dbReference>
<dbReference type="EMBL" id="JAEQNE010000001">
    <property type="protein sequence ID" value="MBL0390375.1"/>
    <property type="molecule type" value="Genomic_DNA"/>
</dbReference>
<keyword evidence="2" id="KW-1185">Reference proteome</keyword>
<accession>A0A937CQJ7</accession>
<gene>
    <name evidence="1" type="ORF">JJ685_04400</name>
</gene>